<dbReference type="Gene3D" id="3.30.300.30">
    <property type="match status" value="1"/>
</dbReference>
<evidence type="ECO:0000313" key="11">
    <source>
        <dbReference type="RefSeq" id="XP_026682742.1"/>
    </source>
</evidence>
<evidence type="ECO:0000313" key="10">
    <source>
        <dbReference type="Proteomes" id="UP000079169"/>
    </source>
</evidence>
<dbReference type="RefSeq" id="XP_026682742.1">
    <property type="nucleotide sequence ID" value="XM_026826941.1"/>
</dbReference>
<gene>
    <name evidence="11" type="primary">LOC103513852</name>
</gene>
<dbReference type="EC" id="6.2.1.2" evidence="4"/>
<dbReference type="PANTHER" id="PTHR43201">
    <property type="entry name" value="ACYL-COA SYNTHETASE"/>
    <property type="match status" value="1"/>
</dbReference>
<evidence type="ECO:0000256" key="2">
    <source>
        <dbReference type="ARBA" id="ARBA00022598"/>
    </source>
</evidence>
<feature type="domain" description="AMP-dependent synthetase/ligase" evidence="8">
    <location>
        <begin position="72"/>
        <end position="281"/>
    </location>
</feature>
<evidence type="ECO:0000256" key="3">
    <source>
        <dbReference type="ARBA" id="ARBA00037247"/>
    </source>
</evidence>
<dbReference type="AlphaFoldDB" id="A0A3Q0J2N6"/>
<dbReference type="Pfam" id="PF13193">
    <property type="entry name" value="AMP-binding_C"/>
    <property type="match status" value="1"/>
</dbReference>
<dbReference type="InterPro" id="IPR000873">
    <property type="entry name" value="AMP-dep_synth/lig_dom"/>
</dbReference>
<protein>
    <recommendedName>
        <fullName evidence="5">Medium-chain acyl-CoA ligase ACSF2, mitochondrial</fullName>
        <ecNumber evidence="4">6.2.1.2</ecNumber>
    </recommendedName>
</protein>
<evidence type="ECO:0000256" key="1">
    <source>
        <dbReference type="ARBA" id="ARBA00006432"/>
    </source>
</evidence>
<organism evidence="10 11">
    <name type="scientific">Diaphorina citri</name>
    <name type="common">Asian citrus psyllid</name>
    <dbReference type="NCBI Taxonomy" id="121845"/>
    <lineage>
        <taxon>Eukaryota</taxon>
        <taxon>Metazoa</taxon>
        <taxon>Ecdysozoa</taxon>
        <taxon>Arthropoda</taxon>
        <taxon>Hexapoda</taxon>
        <taxon>Insecta</taxon>
        <taxon>Pterygota</taxon>
        <taxon>Neoptera</taxon>
        <taxon>Paraneoptera</taxon>
        <taxon>Hemiptera</taxon>
        <taxon>Sternorrhyncha</taxon>
        <taxon>Psylloidea</taxon>
        <taxon>Psyllidae</taxon>
        <taxon>Diaphorininae</taxon>
        <taxon>Diaphorina</taxon>
    </lineage>
</organism>
<dbReference type="Gene3D" id="3.40.50.12780">
    <property type="entry name" value="N-terminal domain of ligase-like"/>
    <property type="match status" value="2"/>
</dbReference>
<dbReference type="PANTHER" id="PTHR43201:SF5">
    <property type="entry name" value="MEDIUM-CHAIN ACYL-COA LIGASE ACSF2, MITOCHONDRIAL"/>
    <property type="match status" value="1"/>
</dbReference>
<dbReference type="SUPFAM" id="SSF56801">
    <property type="entry name" value="Acetyl-CoA synthetase-like"/>
    <property type="match status" value="3"/>
</dbReference>
<evidence type="ECO:0000259" key="9">
    <source>
        <dbReference type="Pfam" id="PF13193"/>
    </source>
</evidence>
<evidence type="ECO:0000256" key="6">
    <source>
        <dbReference type="ARBA" id="ARBA00047319"/>
    </source>
</evidence>
<accession>A0A3Q0J2N6</accession>
<dbReference type="InterPro" id="IPR045851">
    <property type="entry name" value="AMP-bd_C_sf"/>
</dbReference>
<dbReference type="GeneID" id="103513852"/>
<feature type="domain" description="AMP-binding enzyme C-terminal" evidence="9">
    <location>
        <begin position="418"/>
        <end position="470"/>
    </location>
</feature>
<evidence type="ECO:0000256" key="5">
    <source>
        <dbReference type="ARBA" id="ARBA00039638"/>
    </source>
</evidence>
<dbReference type="GO" id="GO:0006631">
    <property type="term" value="P:fatty acid metabolic process"/>
    <property type="evidence" value="ECO:0007669"/>
    <property type="project" value="TreeGrafter"/>
</dbReference>
<comment type="catalytic activity">
    <reaction evidence="6">
        <text>octanoate + ATP + CoA = octanoyl-CoA + AMP + diphosphate</text>
        <dbReference type="Rhea" id="RHEA:33631"/>
        <dbReference type="ChEBI" id="CHEBI:25646"/>
        <dbReference type="ChEBI" id="CHEBI:30616"/>
        <dbReference type="ChEBI" id="CHEBI:33019"/>
        <dbReference type="ChEBI" id="CHEBI:57287"/>
        <dbReference type="ChEBI" id="CHEBI:57386"/>
        <dbReference type="ChEBI" id="CHEBI:456215"/>
    </reaction>
</comment>
<sequence>MDETFKTQNYLNILKEAVRDLKTDGPGTPVRSAALPYFTHVVINSDKQFDGAYRFQDIELQFANKSHLATLQDIGKNVQADEGCIIQFTSGTTGSPKAALLSHFNVVNNGLLAAKRQNLFEKIHRVCIQVPFFHIYGHVIGILGSLSSGTTLVVPSPSFNPDASLVAFETERCTSVYGTPTMYVDVLAKASRLSEEERREKFKSLEFTVSGGASISPDLLRNIREVLGLHRSMQVYGMTETSPVTFLHGSVKVVDSDNRMVPYGQQGELLIRGYCNMLRYWGNEEKTKEILGEDNWPRRVKVVDSDNRMVPYGQQGELLIRGYCNMLRYWGNEEKTKEILGEDNWLRTGDQFVLTKDGFGSVVGRIKDLSTVSVATIDGVDYVWTQDQFVLTKDGFGSVVGRIKDLIIRGGENIYPSEIEDFLTTHPDILEAYVYGIRDERMGEEIGASIRLTENSSLTEDELRGYFKGKVSHC</sequence>
<comment type="catalytic activity">
    <reaction evidence="7">
        <text>a medium-chain fatty acid + ATP + CoA = a medium-chain fatty acyl-CoA + AMP + diphosphate</text>
        <dbReference type="Rhea" id="RHEA:48340"/>
        <dbReference type="ChEBI" id="CHEBI:30616"/>
        <dbReference type="ChEBI" id="CHEBI:33019"/>
        <dbReference type="ChEBI" id="CHEBI:57287"/>
        <dbReference type="ChEBI" id="CHEBI:59558"/>
        <dbReference type="ChEBI" id="CHEBI:90546"/>
        <dbReference type="ChEBI" id="CHEBI:456215"/>
        <dbReference type="EC" id="6.2.1.2"/>
    </reaction>
</comment>
<dbReference type="STRING" id="121845.A0A3Q0J2N6"/>
<evidence type="ECO:0000259" key="8">
    <source>
        <dbReference type="Pfam" id="PF00501"/>
    </source>
</evidence>
<dbReference type="PaxDb" id="121845-A0A3Q0J2N6"/>
<keyword evidence="10" id="KW-1185">Reference proteome</keyword>
<dbReference type="Pfam" id="PF00501">
    <property type="entry name" value="AMP-binding"/>
    <property type="match status" value="1"/>
</dbReference>
<proteinExistence type="inferred from homology"/>
<name>A0A3Q0J2N6_DIACI</name>
<dbReference type="KEGG" id="dci:103513852"/>
<dbReference type="InterPro" id="IPR042099">
    <property type="entry name" value="ANL_N_sf"/>
</dbReference>
<keyword evidence="2" id="KW-0436">Ligase</keyword>
<dbReference type="InterPro" id="IPR020845">
    <property type="entry name" value="AMP-binding_CS"/>
</dbReference>
<reference evidence="11" key="1">
    <citation type="submission" date="2025-08" db="UniProtKB">
        <authorList>
            <consortium name="RefSeq"/>
        </authorList>
    </citation>
    <scope>IDENTIFICATION</scope>
</reference>
<evidence type="ECO:0000256" key="7">
    <source>
        <dbReference type="ARBA" id="ARBA00048277"/>
    </source>
</evidence>
<dbReference type="PROSITE" id="PS00455">
    <property type="entry name" value="AMP_BINDING"/>
    <property type="match status" value="1"/>
</dbReference>
<comment type="similarity">
    <text evidence="1">Belongs to the ATP-dependent AMP-binding enzyme family.</text>
</comment>
<dbReference type="Proteomes" id="UP000079169">
    <property type="component" value="Unplaced"/>
</dbReference>
<dbReference type="InterPro" id="IPR025110">
    <property type="entry name" value="AMP-bd_C"/>
</dbReference>
<dbReference type="GO" id="GO:0031956">
    <property type="term" value="F:medium-chain fatty acid-CoA ligase activity"/>
    <property type="evidence" value="ECO:0007669"/>
    <property type="project" value="UniProtKB-EC"/>
</dbReference>
<comment type="function">
    <text evidence="3">Acyl-CoA synthases catalyze the initial reaction in fatty acid metabolism, by forming a thioester with CoA. Has some preference toward medium-chain substrates. Plays a role in adipocyte differentiation.</text>
</comment>
<evidence type="ECO:0000256" key="4">
    <source>
        <dbReference type="ARBA" id="ARBA00039009"/>
    </source>
</evidence>